<feature type="chain" id="PRO_5031213795" description="M23ase beta-sheet core domain-containing protein" evidence="1">
    <location>
        <begin position="25"/>
        <end position="334"/>
    </location>
</feature>
<dbReference type="InterPro" id="IPR016047">
    <property type="entry name" value="M23ase_b-sheet_dom"/>
</dbReference>
<sequence>MRRHAIIAALAAAALGTGIPAARAEFRLGLPVACTIGQDCFVQQWPDMDAGPGASDPFCGMAAYDGHDGLDIRVRSMADVARGVDVIAPAAGTVKGVRDAMPDRLIGSTRESRDSVKGVECGNGVVIDNGDGWETQVCHLRRGSIRVKTGDRVEAGTVLGQIGASGAAEFPHVHLSVRRNGEKIDPASGRTVGAGCSSGPAFAGTLFDPAAVATLSKGSTAVLGLGLAAAPVDYARLVVEGGPPTPPAGGNAAIVWALVNNLSKGDTLAFRMTAPDGTPFYEGSSPPVDSNKAVYSAFAGRKRPLAPGPWTVAVDVVRNGETVVSESRRIDVKG</sequence>
<dbReference type="GO" id="GO:0004222">
    <property type="term" value="F:metalloendopeptidase activity"/>
    <property type="evidence" value="ECO:0007669"/>
    <property type="project" value="TreeGrafter"/>
</dbReference>
<dbReference type="PANTHER" id="PTHR21666">
    <property type="entry name" value="PEPTIDASE-RELATED"/>
    <property type="match status" value="1"/>
</dbReference>
<dbReference type="OrthoDB" id="5489603at2"/>
<organism evidence="3 4">
    <name type="scientific">Aureimonas phyllosphaerae</name>
    <dbReference type="NCBI Taxonomy" id="1166078"/>
    <lineage>
        <taxon>Bacteria</taxon>
        <taxon>Pseudomonadati</taxon>
        <taxon>Pseudomonadota</taxon>
        <taxon>Alphaproteobacteria</taxon>
        <taxon>Hyphomicrobiales</taxon>
        <taxon>Aurantimonadaceae</taxon>
        <taxon>Aureimonas</taxon>
    </lineage>
</organism>
<dbReference type="SUPFAM" id="SSF51261">
    <property type="entry name" value="Duplicated hybrid motif"/>
    <property type="match status" value="1"/>
</dbReference>
<keyword evidence="4" id="KW-1185">Reference proteome</keyword>
<accession>A0A7W6BUP8</accession>
<dbReference type="Gene3D" id="2.70.70.10">
    <property type="entry name" value="Glucose Permease (Domain IIA)"/>
    <property type="match status" value="1"/>
</dbReference>
<protein>
    <recommendedName>
        <fullName evidence="2">M23ase beta-sheet core domain-containing protein</fullName>
    </recommendedName>
</protein>
<dbReference type="AlphaFoldDB" id="A0A7W6BUP8"/>
<dbReference type="InterPro" id="IPR011055">
    <property type="entry name" value="Dup_hybrid_motif"/>
</dbReference>
<name>A0A7W6BUP8_9HYPH</name>
<comment type="caution">
    <text evidence="3">The sequence shown here is derived from an EMBL/GenBank/DDBJ whole genome shotgun (WGS) entry which is preliminary data.</text>
</comment>
<feature type="domain" description="M23ase beta-sheet core" evidence="2">
    <location>
        <begin position="67"/>
        <end position="186"/>
    </location>
</feature>
<evidence type="ECO:0000313" key="3">
    <source>
        <dbReference type="EMBL" id="MBB3936399.1"/>
    </source>
</evidence>
<dbReference type="CDD" id="cd12797">
    <property type="entry name" value="M23_peptidase"/>
    <property type="match status" value="1"/>
</dbReference>
<dbReference type="InterPro" id="IPR050570">
    <property type="entry name" value="Cell_wall_metabolism_enzyme"/>
</dbReference>
<dbReference type="PANTHER" id="PTHR21666:SF285">
    <property type="entry name" value="M23 FAMILY METALLOPEPTIDASE"/>
    <property type="match status" value="1"/>
</dbReference>
<dbReference type="Proteomes" id="UP000531216">
    <property type="component" value="Unassembled WGS sequence"/>
</dbReference>
<evidence type="ECO:0000313" key="4">
    <source>
        <dbReference type="Proteomes" id="UP000531216"/>
    </source>
</evidence>
<evidence type="ECO:0000256" key="1">
    <source>
        <dbReference type="SAM" id="SignalP"/>
    </source>
</evidence>
<proteinExistence type="predicted"/>
<keyword evidence="1" id="KW-0732">Signal</keyword>
<gene>
    <name evidence="3" type="ORF">GGR05_002553</name>
</gene>
<reference evidence="3 4" key="1">
    <citation type="submission" date="2020-08" db="EMBL/GenBank/DDBJ databases">
        <title>Genomic Encyclopedia of Type Strains, Phase IV (KMG-IV): sequencing the most valuable type-strain genomes for metagenomic binning, comparative biology and taxonomic classification.</title>
        <authorList>
            <person name="Goeker M."/>
        </authorList>
    </citation>
    <scope>NUCLEOTIDE SEQUENCE [LARGE SCALE GENOMIC DNA]</scope>
    <source>
        <strain evidence="3 4">DSM 25024</strain>
    </source>
</reference>
<feature type="signal peptide" evidence="1">
    <location>
        <begin position="1"/>
        <end position="24"/>
    </location>
</feature>
<dbReference type="RefSeq" id="WP_090962980.1">
    <property type="nucleotide sequence ID" value="NZ_FOOA01000007.1"/>
</dbReference>
<dbReference type="EMBL" id="JACIDO010000005">
    <property type="protein sequence ID" value="MBB3936399.1"/>
    <property type="molecule type" value="Genomic_DNA"/>
</dbReference>
<evidence type="ECO:0000259" key="2">
    <source>
        <dbReference type="Pfam" id="PF01551"/>
    </source>
</evidence>
<dbReference type="Pfam" id="PF01551">
    <property type="entry name" value="Peptidase_M23"/>
    <property type="match status" value="1"/>
</dbReference>